<dbReference type="InterPro" id="IPR006860">
    <property type="entry name" value="FecR"/>
</dbReference>
<dbReference type="PANTHER" id="PTHR30273:SF2">
    <property type="entry name" value="PROTEIN FECR"/>
    <property type="match status" value="1"/>
</dbReference>
<reference evidence="4 5" key="1">
    <citation type="submission" date="2022-04" db="EMBL/GenBank/DDBJ databases">
        <title>Genome sequence of soybean root-associated Caulobacter segnis RL271.</title>
        <authorList>
            <person name="Longley R."/>
            <person name="Bonito G."/>
            <person name="Trigodet F."/>
            <person name="Crosson S."/>
            <person name="Fiebig A."/>
        </authorList>
    </citation>
    <scope>NUCLEOTIDE SEQUENCE [LARGE SCALE GENOMIC DNA]</scope>
    <source>
        <strain evidence="4 5">RL271</strain>
    </source>
</reference>
<feature type="domain" description="FecR N-terminal" evidence="3">
    <location>
        <begin position="18"/>
        <end position="53"/>
    </location>
</feature>
<gene>
    <name evidence="4" type="ORF">MZV50_10510</name>
</gene>
<dbReference type="Pfam" id="PF04773">
    <property type="entry name" value="FecR"/>
    <property type="match status" value="1"/>
</dbReference>
<dbReference type="Proteomes" id="UP001057520">
    <property type="component" value="Chromosome"/>
</dbReference>
<evidence type="ECO:0000259" key="2">
    <source>
        <dbReference type="Pfam" id="PF04773"/>
    </source>
</evidence>
<evidence type="ECO:0000256" key="1">
    <source>
        <dbReference type="SAM" id="Phobius"/>
    </source>
</evidence>
<evidence type="ECO:0000313" key="5">
    <source>
        <dbReference type="Proteomes" id="UP001057520"/>
    </source>
</evidence>
<dbReference type="Gene3D" id="2.60.120.1440">
    <property type="match status" value="1"/>
</dbReference>
<name>A0ABY4ZYU3_9CAUL</name>
<dbReference type="InterPro" id="IPR012373">
    <property type="entry name" value="Ferrdict_sens_TM"/>
</dbReference>
<keyword evidence="1" id="KW-0472">Membrane</keyword>
<dbReference type="InterPro" id="IPR032623">
    <property type="entry name" value="FecR_N"/>
</dbReference>
<protein>
    <submittedName>
        <fullName evidence="4">FecR domain-containing protein</fullName>
    </submittedName>
</protein>
<evidence type="ECO:0000259" key="3">
    <source>
        <dbReference type="Pfam" id="PF16220"/>
    </source>
</evidence>
<proteinExistence type="predicted"/>
<dbReference type="Pfam" id="PF16220">
    <property type="entry name" value="DUF4880"/>
    <property type="match status" value="1"/>
</dbReference>
<keyword evidence="1" id="KW-0812">Transmembrane</keyword>
<keyword evidence="5" id="KW-1185">Reference proteome</keyword>
<dbReference type="PANTHER" id="PTHR30273">
    <property type="entry name" value="PERIPLASMIC SIGNAL SENSOR AND SIGMA FACTOR ACTIVATOR FECR-RELATED"/>
    <property type="match status" value="1"/>
</dbReference>
<evidence type="ECO:0000313" key="4">
    <source>
        <dbReference type="EMBL" id="USQ97935.1"/>
    </source>
</evidence>
<keyword evidence="1" id="KW-1133">Transmembrane helix</keyword>
<dbReference type="PIRSF" id="PIRSF018266">
    <property type="entry name" value="FecR"/>
    <property type="match status" value="1"/>
</dbReference>
<sequence>MSDPMDEMFDNKLDLAADAAAEWCVRLSEGDLSPAEQQALDAWFAADPVHRELLDDAVAAWRAVDQQASLPGMIALRGEALNDLRRAQHRQWSRKPGRRLAVWSAAAAVVAAVALGGVLTWRASLPDVYRTTEGERRIVELADGSRASLDADTVLKVRYDGDRRRLWLEQGRAKFAVAKDPLRPFSVAAGGKLVVATGTTFSVERVADQMRVVLYEGHVAVLDGEGAKGRPPPLLRVNGAPTEKALTPDHELVAQIHSEAASVAPTDSARAGAWETGQLVFQDEPMSLAVERVNRYARDKLRIGDPTVANLRISGVFTSGDTRAFIDGVTAVLPVRAVSGQGGETVLRAFQRQPKNLTDGGVSSGE</sequence>
<dbReference type="EMBL" id="CP096040">
    <property type="protein sequence ID" value="USQ97935.1"/>
    <property type="molecule type" value="Genomic_DNA"/>
</dbReference>
<organism evidence="4 5">
    <name type="scientific">Caulobacter segnis</name>
    <dbReference type="NCBI Taxonomy" id="88688"/>
    <lineage>
        <taxon>Bacteria</taxon>
        <taxon>Pseudomonadati</taxon>
        <taxon>Pseudomonadota</taxon>
        <taxon>Alphaproteobacteria</taxon>
        <taxon>Caulobacterales</taxon>
        <taxon>Caulobacteraceae</taxon>
        <taxon>Caulobacter</taxon>
    </lineage>
</organism>
<accession>A0ABY4ZYU3</accession>
<feature type="domain" description="FecR protein" evidence="2">
    <location>
        <begin position="127"/>
        <end position="219"/>
    </location>
</feature>
<feature type="transmembrane region" description="Helical" evidence="1">
    <location>
        <begin position="100"/>
        <end position="121"/>
    </location>
</feature>